<evidence type="ECO:0000313" key="4">
    <source>
        <dbReference type="Proteomes" id="UP000001227"/>
    </source>
</evidence>
<dbReference type="Proteomes" id="UP000001227">
    <property type="component" value="Chromosome"/>
</dbReference>
<gene>
    <name evidence="3" type="ordered locus">Aasi_0592</name>
</gene>
<proteinExistence type="predicted"/>
<feature type="compositionally biased region" description="Basic and acidic residues" evidence="2">
    <location>
        <begin position="1517"/>
        <end position="1539"/>
    </location>
</feature>
<dbReference type="HOGENOM" id="CLU_245368_0_0_10"/>
<organism evidence="3 4">
    <name type="scientific">Amoebophilus asiaticus (strain 5a2)</name>
    <dbReference type="NCBI Taxonomy" id="452471"/>
    <lineage>
        <taxon>Bacteria</taxon>
        <taxon>Pseudomonadati</taxon>
        <taxon>Bacteroidota</taxon>
        <taxon>Cytophagia</taxon>
        <taxon>Cytophagales</taxon>
        <taxon>Amoebophilaceae</taxon>
        <taxon>Candidatus Amoebophilus</taxon>
    </lineage>
</organism>
<feature type="coiled-coil region" evidence="1">
    <location>
        <begin position="154"/>
        <end position="208"/>
    </location>
</feature>
<feature type="region of interest" description="Disordered" evidence="2">
    <location>
        <begin position="1417"/>
        <end position="1466"/>
    </location>
</feature>
<keyword evidence="1" id="KW-0175">Coiled coil</keyword>
<evidence type="ECO:0000256" key="2">
    <source>
        <dbReference type="SAM" id="MobiDB-lite"/>
    </source>
</evidence>
<feature type="region of interest" description="Disordered" evidence="2">
    <location>
        <begin position="1516"/>
        <end position="1547"/>
    </location>
</feature>
<dbReference type="KEGG" id="aas:Aasi_0592"/>
<sequence>MGQFIAFKGQNKSNDFNNAPKDYYTKILKNIYPDKFFSNGELPEITETNYSEEFNKTLLEIWRTKETVEELRNYEEELKKNYSAELELEKAPKGKRIYILHNKLKEELLNRYTNTTDPTQLKNELLKKYEAILNAEPKTTLQERLLSKYDIELKEKLETELNELSEKYEAILNAHLQKNLEKFTAKSNKQLNVNLKKLQKNLVQLQKKDETKLKSELLKKYKRELKKEIPTQLLLKGYETELEKKDLIQLRDELNKPLEKQKASLLSQSDSKLKEYQARLENELKENLKKLKEDLEKLQEDLEKLQEEDDTKVKEKASKQLKHELLIKYKRIELQKKNPTQLKNELLEIYETKLEKKDLVQLRNKLLKIYKTELEGKNLEELEKESLEKYEAELNNKIRKDCLIGYIKADDLTIAKILRKIAEEESKYYYKFQEQTDIAIEDDKGEEILTELKRVSVVMYNKIYFDPIQLGNINNNLGEGDNKKEEWKNSEEKQIDPNSENYKFLPIAITNDSYFQYQSESYFGVYVNNDAKPLYLDTNEETKYYQYAKEKEEDGKEKLTYKKKDTYIYDCKTRLTGNDHAEHDVDTDKRYLYWLKHFVNKLAVKDKATKITTTVYRLNKETILKNINMGHTNEQEENKTNAQVYAEDQAQLLPTKYKCFYYTDNNGELQSFLSSVNIGEGRGGSGYGMRADRIDEVDYRWVIPNMDKEWLPYAELMAYYMDLDHNKRVDIKPATQDLFPTNWPTHKERNVKGKSTILESNSWVEYYKQFKEYVKRKNNPTVKPYKTRTLNSDTNIKDINKYNTKDAIYNLTEDNEDTYNINSKSNAPILTRRWTALFGSIKSPNRVEQKGENLQGVSLGKNENDRLDAATEMASALKKFHFYEDIKQKDPKITDSRLPATSFAKYVVSTDKMVKTQWVQDNIGSPDSGNGSTLDISGIDINSVRTDQEWCHLLGHGDGGIEELGNFVSGSKHCNTEQLAIEIGQRKITHSKSYNKEIKARITAYLMPNEGTWMPGNYSRENIINELIKGIDIDNEEEFWTKVLNIFKERDGIIETNEEASNNKTEEINVDVSLTATVPDIPSTVDIEASNNKAEKTNVEVSLTATVTDIPSIVDIVISIIDSFFVKSDHSSSSYKLRRHEKLQNARKTLVEEIRKKYRAIIVEPEGKGKEKEKGGENSGNIPSLSDKYITIKKAARMLLANLNKNYFLDLPLARRIRYRHYYNNQKVFDHIFDGQSESLDYNECQILDYTVERVLYIATGKKKEYNALIRARVQDLIPTPEEYECMKKTLDIINGLDEFTNNLELERDRDRVQDLYDKGGAGLTPEERVLIAGLIANKFNEIIKWYASEIEKLQKAIDGRLSPTDDIVLKALEDLKGDLEECKKSFYPGGGKLEKYSKKELENLFNIMNRHLSGRLQVGGSKKRDEDLESSHNIIGGHLEGSKKRRRIDVDEESEKVKDKDISGEGDTEVKVMDVGYGEGDTEVKVMEVGYGEGDGEGDKKRNLYTLPYLSLVTSSEKKQGKEKEKEEENQKVEEQSSRKRKRQDNKAKLALKELKRIFEFYKKLETQDFVGL</sequence>
<reference evidence="3 4" key="1">
    <citation type="journal article" date="2010" name="J. Bacteriol.">
        <title>The genome of the amoeba symbiont 'Candidatus Amoebophilus asiaticus' reveals common mechanisms for host cell interaction among amoeba-associated bacteria.</title>
        <authorList>
            <person name="Schmitz-Esser S."/>
            <person name="Tischler P."/>
            <person name="Arnold R."/>
            <person name="Montanaro J."/>
            <person name="Wagner M."/>
            <person name="Rattei T."/>
            <person name="Horn M."/>
        </authorList>
    </citation>
    <scope>NUCLEOTIDE SEQUENCE [LARGE SCALE GENOMIC DNA]</scope>
    <source>
        <strain evidence="3 4">5a2</strain>
    </source>
</reference>
<dbReference type="EMBL" id="CP001102">
    <property type="protein sequence ID" value="ACE05993.1"/>
    <property type="molecule type" value="Genomic_DNA"/>
</dbReference>
<evidence type="ECO:0000313" key="3">
    <source>
        <dbReference type="EMBL" id="ACE05993.1"/>
    </source>
</evidence>
<protein>
    <submittedName>
        <fullName evidence="3">Uncharacterized protein</fullName>
    </submittedName>
</protein>
<feature type="compositionally biased region" description="Basic and acidic residues" evidence="2">
    <location>
        <begin position="1456"/>
        <end position="1466"/>
    </location>
</feature>
<feature type="coiled-coil region" evidence="1">
    <location>
        <begin position="266"/>
        <end position="315"/>
    </location>
</feature>
<dbReference type="eggNOG" id="COG0497">
    <property type="taxonomic scope" value="Bacteria"/>
</dbReference>
<evidence type="ECO:0000256" key="1">
    <source>
        <dbReference type="SAM" id="Coils"/>
    </source>
</evidence>
<name>B3ERZ1_AMOA5</name>
<dbReference type="RefSeq" id="WP_012472759.1">
    <property type="nucleotide sequence ID" value="NC_010830.1"/>
</dbReference>
<accession>B3ERZ1</accession>
<keyword evidence="4" id="KW-1185">Reference proteome</keyword>
<dbReference type="OrthoDB" id="312030at2"/>
<dbReference type="STRING" id="452471.Aasi_0592"/>